<evidence type="ECO:0000256" key="2">
    <source>
        <dbReference type="ARBA" id="ARBA00023172"/>
    </source>
</evidence>
<dbReference type="InterPro" id="IPR003717">
    <property type="entry name" value="RecO"/>
</dbReference>
<evidence type="ECO:0000313" key="6">
    <source>
        <dbReference type="EMBL" id="MBI2465627.1"/>
    </source>
</evidence>
<dbReference type="AlphaFoldDB" id="A0A932DS79"/>
<proteinExistence type="predicted"/>
<sequence>MKSVEGIILKKTPRREADSVFTLYTKEHGLMHLQAKGVRKQTAKLKAGLSVFNWVELFYVPAKYLPIATDFKVKDDFKVVKNDIKRLKLASFLAHVMNRVFEPGLSDPAVWWSVLGYFNDINHPDLAREGMIKLVYSWCYRMLVLNGLKPPHSITGNLKSSTEFKNIVDGLFEYHFGINISKLI</sequence>
<protein>
    <submittedName>
        <fullName evidence="6">DNA repair protein RecO</fullName>
    </submittedName>
</protein>
<dbReference type="InterPro" id="IPR012340">
    <property type="entry name" value="NA-bd_OB-fold"/>
</dbReference>
<dbReference type="EMBL" id="JACOYY010000028">
    <property type="protein sequence ID" value="MBI2052211.1"/>
    <property type="molecule type" value="Genomic_DNA"/>
</dbReference>
<evidence type="ECO:0000313" key="7">
    <source>
        <dbReference type="Proteomes" id="UP000709672"/>
    </source>
</evidence>
<evidence type="ECO:0000313" key="5">
    <source>
        <dbReference type="EMBL" id="MBI2052211.1"/>
    </source>
</evidence>
<dbReference type="EMBL" id="JACPHQ010000001">
    <property type="protein sequence ID" value="MBI2465627.1"/>
    <property type="molecule type" value="Genomic_DNA"/>
</dbReference>
<dbReference type="PANTHER" id="PTHR33991:SF1">
    <property type="entry name" value="DNA REPAIR PROTEIN RECO"/>
    <property type="match status" value="1"/>
</dbReference>
<keyword evidence="1" id="KW-0227">DNA damage</keyword>
<dbReference type="Proteomes" id="UP000709672">
    <property type="component" value="Unassembled WGS sequence"/>
</dbReference>
<dbReference type="Proteomes" id="UP000786662">
    <property type="component" value="Unassembled WGS sequence"/>
</dbReference>
<accession>A0A932DS79</accession>
<dbReference type="GO" id="GO:0043590">
    <property type="term" value="C:bacterial nucleoid"/>
    <property type="evidence" value="ECO:0007669"/>
    <property type="project" value="TreeGrafter"/>
</dbReference>
<organism evidence="6 7">
    <name type="scientific">Candidatus Sungiibacteriota bacterium</name>
    <dbReference type="NCBI Taxonomy" id="2750080"/>
    <lineage>
        <taxon>Bacteria</taxon>
        <taxon>Candidatus Sungiibacteriota</taxon>
    </lineage>
</organism>
<dbReference type="GO" id="GO:0006302">
    <property type="term" value="P:double-strand break repair"/>
    <property type="evidence" value="ECO:0007669"/>
    <property type="project" value="TreeGrafter"/>
</dbReference>
<evidence type="ECO:0000256" key="3">
    <source>
        <dbReference type="ARBA" id="ARBA00023204"/>
    </source>
</evidence>
<comment type="caution">
    <text evidence="6">The sequence shown here is derived from an EMBL/GenBank/DDBJ whole genome shotgun (WGS) entry which is preliminary data.</text>
</comment>
<dbReference type="NCBIfam" id="TIGR00613">
    <property type="entry name" value="reco"/>
    <property type="match status" value="1"/>
</dbReference>
<reference evidence="6" key="1">
    <citation type="submission" date="2020-07" db="EMBL/GenBank/DDBJ databases">
        <title>Huge and variable diversity of episymbiotic CPR bacteria and DPANN archaea in groundwater ecosystems.</title>
        <authorList>
            <person name="He C.Y."/>
            <person name="Keren R."/>
            <person name="Whittaker M."/>
            <person name="Farag I.F."/>
            <person name="Doudna J."/>
            <person name="Cate J.H.D."/>
            <person name="Banfield J.F."/>
        </authorList>
    </citation>
    <scope>NUCLEOTIDE SEQUENCE</scope>
    <source>
        <strain evidence="5">NC_groundwater_191_Ag_S-0.1um_45_8</strain>
        <strain evidence="6">NC_groundwater_418_Ag_B-0.1um_45_10</strain>
    </source>
</reference>
<gene>
    <name evidence="6" type="primary">recO</name>
    <name evidence="5" type="ORF">HYT38_00840</name>
    <name evidence="6" type="ORF">HYV66_00100</name>
</gene>
<dbReference type="Pfam" id="PF11967">
    <property type="entry name" value="RecO_N"/>
    <property type="match status" value="1"/>
</dbReference>
<name>A0A932DS79_9BACT</name>
<evidence type="ECO:0000259" key="4">
    <source>
        <dbReference type="Pfam" id="PF11967"/>
    </source>
</evidence>
<dbReference type="Gene3D" id="2.40.50.140">
    <property type="entry name" value="Nucleic acid-binding proteins"/>
    <property type="match status" value="1"/>
</dbReference>
<evidence type="ECO:0000256" key="1">
    <source>
        <dbReference type="ARBA" id="ARBA00022763"/>
    </source>
</evidence>
<dbReference type="PANTHER" id="PTHR33991">
    <property type="entry name" value="DNA REPAIR PROTEIN RECO"/>
    <property type="match status" value="1"/>
</dbReference>
<keyword evidence="3" id="KW-0234">DNA repair</keyword>
<feature type="domain" description="DNA replication/recombination mediator RecO N-terminal" evidence="4">
    <location>
        <begin position="3"/>
        <end position="62"/>
    </location>
</feature>
<dbReference type="InterPro" id="IPR022572">
    <property type="entry name" value="DNA_rep/recomb_RecO_N"/>
</dbReference>
<keyword evidence="2" id="KW-0233">DNA recombination</keyword>
<dbReference type="GO" id="GO:0006310">
    <property type="term" value="P:DNA recombination"/>
    <property type="evidence" value="ECO:0007669"/>
    <property type="project" value="UniProtKB-KW"/>
</dbReference>
<dbReference type="SUPFAM" id="SSF50249">
    <property type="entry name" value="Nucleic acid-binding proteins"/>
    <property type="match status" value="1"/>
</dbReference>